<dbReference type="GeneID" id="77730624"/>
<proteinExistence type="predicted"/>
<accession>A0AA38H336</accession>
<feature type="compositionally biased region" description="Polar residues" evidence="1">
    <location>
        <begin position="39"/>
        <end position="54"/>
    </location>
</feature>
<sequence>MPPQSHAGSPPPPRRHKHQAAPLCPNSPRRPHAHVVPLSRSSGSSYTDIAQSLATVPPPSPSPRRDPALGRAVPGGFETTSTRASLPIRPVQQSRVAVAMVKPSSACAVMYEGYARTGNWSTASLPARSCGANVVGIECILHARQPDRRARKIAMPMATEGQTDVIRRKGGENAKACVERVEREGAKVSTEFHDTADGSFYSFCSQRNAPPVPLLTGGIICPFRFSSSMIRPPRTFGSVGSTMSTGRQRRVLRDLTNHAGLG</sequence>
<dbReference type="Proteomes" id="UP001164286">
    <property type="component" value="Unassembled WGS sequence"/>
</dbReference>
<evidence type="ECO:0000256" key="1">
    <source>
        <dbReference type="SAM" id="MobiDB-lite"/>
    </source>
</evidence>
<keyword evidence="3" id="KW-1185">Reference proteome</keyword>
<dbReference type="AlphaFoldDB" id="A0AA38H336"/>
<protein>
    <submittedName>
        <fullName evidence="2">Uncharacterized protein</fullName>
    </submittedName>
</protein>
<gene>
    <name evidence="2" type="ORF">MKK02DRAFT_41076</name>
</gene>
<evidence type="ECO:0000313" key="2">
    <source>
        <dbReference type="EMBL" id="KAI9632766.1"/>
    </source>
</evidence>
<reference evidence="2" key="1">
    <citation type="journal article" date="2022" name="G3 (Bethesda)">
        <title>High quality genome of the basidiomycete yeast Dioszegia hungarica PDD-24b-2 isolated from cloud water.</title>
        <authorList>
            <person name="Jarrige D."/>
            <person name="Haridas S."/>
            <person name="Bleykasten-Grosshans C."/>
            <person name="Joly M."/>
            <person name="Nadalig T."/>
            <person name="Sancelme M."/>
            <person name="Vuilleumier S."/>
            <person name="Grigoriev I.V."/>
            <person name="Amato P."/>
            <person name="Bringel F."/>
        </authorList>
    </citation>
    <scope>NUCLEOTIDE SEQUENCE</scope>
    <source>
        <strain evidence="2">PDD-24b-2</strain>
    </source>
</reference>
<name>A0AA38H336_9TREE</name>
<feature type="region of interest" description="Disordered" evidence="1">
    <location>
        <begin position="1"/>
        <end position="73"/>
    </location>
</feature>
<dbReference type="RefSeq" id="XP_052942543.1">
    <property type="nucleotide sequence ID" value="XM_053091419.1"/>
</dbReference>
<evidence type="ECO:0000313" key="3">
    <source>
        <dbReference type="Proteomes" id="UP001164286"/>
    </source>
</evidence>
<organism evidence="2 3">
    <name type="scientific">Dioszegia hungarica</name>
    <dbReference type="NCBI Taxonomy" id="4972"/>
    <lineage>
        <taxon>Eukaryota</taxon>
        <taxon>Fungi</taxon>
        <taxon>Dikarya</taxon>
        <taxon>Basidiomycota</taxon>
        <taxon>Agaricomycotina</taxon>
        <taxon>Tremellomycetes</taxon>
        <taxon>Tremellales</taxon>
        <taxon>Bulleribasidiaceae</taxon>
        <taxon>Dioszegia</taxon>
    </lineage>
</organism>
<dbReference type="EMBL" id="JAKWFO010000014">
    <property type="protein sequence ID" value="KAI9632766.1"/>
    <property type="molecule type" value="Genomic_DNA"/>
</dbReference>
<comment type="caution">
    <text evidence="2">The sequence shown here is derived from an EMBL/GenBank/DDBJ whole genome shotgun (WGS) entry which is preliminary data.</text>
</comment>